<sequence>MKKETAFHLIAEEEEARRLEEEDLPFLFPGRRNSPVSNEIEQIFNERHYDREPFISSFSRAFVLAYEMCEKHISTNHPTLPLFRAILQCFDPRFIQSNITAHRWEIIELLKNFNF</sequence>
<dbReference type="HOGENOM" id="CLU_2110261_0_0_1"/>
<evidence type="ECO:0000313" key="1">
    <source>
        <dbReference type="EMBL" id="ESA01344.1"/>
    </source>
</evidence>
<dbReference type="AlphaFoldDB" id="U9SZG9"/>
<reference evidence="1" key="1">
    <citation type="submission" date="2013-07" db="EMBL/GenBank/DDBJ databases">
        <title>The genome of an arbuscular mycorrhizal fungus provides insights into the evolution of the oldest plant symbiosis.</title>
        <authorList>
            <consortium name="DOE Joint Genome Institute"/>
            <person name="Tisserant E."/>
            <person name="Malbreil M."/>
            <person name="Kuo A."/>
            <person name="Kohler A."/>
            <person name="Symeonidi A."/>
            <person name="Balestrini R."/>
            <person name="Charron P."/>
            <person name="Duensing N."/>
            <person name="Frei-dit-Frey N."/>
            <person name="Gianinazzi-Pearson V."/>
            <person name="Gilbert B."/>
            <person name="Handa Y."/>
            <person name="Hijri M."/>
            <person name="Kaul R."/>
            <person name="Kawaguchi M."/>
            <person name="Krajinski F."/>
            <person name="Lammers P."/>
            <person name="Lapierre D."/>
            <person name="Masclaux F.G."/>
            <person name="Murat C."/>
            <person name="Morin E."/>
            <person name="Ndikumana S."/>
            <person name="Pagni M."/>
            <person name="Petitpierre D."/>
            <person name="Requena N."/>
            <person name="Rosikiewicz P."/>
            <person name="Riley R."/>
            <person name="Saito K."/>
            <person name="San Clemente H."/>
            <person name="Shapiro H."/>
            <person name="van Tuinen D."/>
            <person name="Becard G."/>
            <person name="Bonfante P."/>
            <person name="Paszkowski U."/>
            <person name="Shachar-Hill Y."/>
            <person name="Young J.P."/>
            <person name="Sanders I.R."/>
            <person name="Henrissat B."/>
            <person name="Rensing S.A."/>
            <person name="Grigoriev I.V."/>
            <person name="Corradi N."/>
            <person name="Roux C."/>
            <person name="Martin F."/>
        </authorList>
    </citation>
    <scope>NUCLEOTIDE SEQUENCE</scope>
    <source>
        <strain evidence="1">DAOM 197198</strain>
    </source>
</reference>
<proteinExistence type="predicted"/>
<dbReference type="EMBL" id="KI296532">
    <property type="protein sequence ID" value="ESA01344.1"/>
    <property type="molecule type" value="Genomic_DNA"/>
</dbReference>
<name>U9SZG9_RHIID</name>
<organism evidence="1">
    <name type="scientific">Rhizophagus irregularis (strain DAOM 181602 / DAOM 197198 / MUCL 43194)</name>
    <name type="common">Arbuscular mycorrhizal fungus</name>
    <name type="synonym">Glomus intraradices</name>
    <dbReference type="NCBI Taxonomy" id="747089"/>
    <lineage>
        <taxon>Eukaryota</taxon>
        <taxon>Fungi</taxon>
        <taxon>Fungi incertae sedis</taxon>
        <taxon>Mucoromycota</taxon>
        <taxon>Glomeromycotina</taxon>
        <taxon>Glomeromycetes</taxon>
        <taxon>Glomerales</taxon>
        <taxon>Glomeraceae</taxon>
        <taxon>Rhizophagus</taxon>
    </lineage>
</organism>
<dbReference type="STRING" id="747089.U9SZG9"/>
<protein>
    <submittedName>
        <fullName evidence="1">Uncharacterized protein</fullName>
    </submittedName>
</protein>
<gene>
    <name evidence="1" type="ORF">GLOINDRAFT_7601</name>
</gene>
<dbReference type="VEuPathDB" id="FungiDB:RhiirFUN_014245"/>
<accession>U9SZG9</accession>